<dbReference type="FunFam" id="3.30.160.60:FF:000063">
    <property type="entry name" value="Wilms tumor 1-KTS isoform"/>
    <property type="match status" value="1"/>
</dbReference>
<dbReference type="PANTHER" id="PTHR46179:SF28">
    <property type="entry name" value="SI:DKEY-208K4.2 PROTEIN"/>
    <property type="match status" value="1"/>
</dbReference>
<evidence type="ECO:0000256" key="7">
    <source>
        <dbReference type="ARBA" id="ARBA00022833"/>
    </source>
</evidence>
<feature type="domain" description="C2H2-type" evidence="13">
    <location>
        <begin position="78"/>
        <end position="108"/>
    </location>
</feature>
<dbReference type="InterPro" id="IPR036236">
    <property type="entry name" value="Znf_C2H2_sf"/>
</dbReference>
<dbReference type="GO" id="GO:0005730">
    <property type="term" value="C:nucleolus"/>
    <property type="evidence" value="ECO:0007669"/>
    <property type="project" value="UniProtKB-SubCell"/>
</dbReference>
<evidence type="ECO:0000256" key="10">
    <source>
        <dbReference type="ARBA" id="ARBA00069242"/>
    </source>
</evidence>
<dbReference type="InterPro" id="IPR051061">
    <property type="entry name" value="Zinc_finger_trans_reg"/>
</dbReference>
<keyword evidence="4" id="KW-0479">Metal-binding</keyword>
<dbReference type="SMART" id="SM00355">
    <property type="entry name" value="ZnF_C2H2"/>
    <property type="match status" value="9"/>
</dbReference>
<feature type="domain" description="C2H2-type" evidence="13">
    <location>
        <begin position="110"/>
        <end position="134"/>
    </location>
</feature>
<dbReference type="Proteomes" id="UP001591681">
    <property type="component" value="Unassembled WGS sequence"/>
</dbReference>
<evidence type="ECO:0000259" key="13">
    <source>
        <dbReference type="PROSITE" id="PS50157"/>
    </source>
</evidence>
<protein>
    <recommendedName>
        <fullName evidence="10">Wilms tumor protein homolog</fullName>
    </recommendedName>
</protein>
<comment type="subcellular location">
    <subcellularLocation>
        <location evidence="1">Nucleus</location>
        <location evidence="1">Nucleolus</location>
    </subcellularLocation>
    <subcellularLocation>
        <location evidence="2">Nucleus</location>
        <location evidence="2">Nucleoplasm</location>
    </subcellularLocation>
</comment>
<evidence type="ECO:0000256" key="11">
    <source>
        <dbReference type="PROSITE-ProRule" id="PRU00042"/>
    </source>
</evidence>
<keyword evidence="15" id="KW-1185">Reference proteome</keyword>
<dbReference type="Gene3D" id="3.30.160.60">
    <property type="entry name" value="Classic Zinc Finger"/>
    <property type="match status" value="6"/>
</dbReference>
<keyword evidence="9" id="KW-0694">RNA-binding</keyword>
<keyword evidence="3" id="KW-1017">Isopeptide bond</keyword>
<keyword evidence="6 11" id="KW-0863">Zinc-finger</keyword>
<dbReference type="Pfam" id="PF00096">
    <property type="entry name" value="zf-C2H2"/>
    <property type="match status" value="3"/>
</dbReference>
<evidence type="ECO:0000256" key="4">
    <source>
        <dbReference type="ARBA" id="ARBA00022723"/>
    </source>
</evidence>
<accession>A0ABD1KNR7</accession>
<feature type="domain" description="C2H2-type" evidence="13">
    <location>
        <begin position="254"/>
        <end position="283"/>
    </location>
</feature>
<evidence type="ECO:0000256" key="3">
    <source>
        <dbReference type="ARBA" id="ARBA00022499"/>
    </source>
</evidence>
<dbReference type="EMBL" id="JBHFQA010000003">
    <property type="protein sequence ID" value="KAL2100825.1"/>
    <property type="molecule type" value="Genomic_DNA"/>
</dbReference>
<feature type="domain" description="C2H2-type" evidence="13">
    <location>
        <begin position="139"/>
        <end position="165"/>
    </location>
</feature>
<feature type="domain" description="C2H2-type" evidence="13">
    <location>
        <begin position="18"/>
        <end position="47"/>
    </location>
</feature>
<dbReference type="PANTHER" id="PTHR46179">
    <property type="entry name" value="ZINC FINGER PROTEIN"/>
    <property type="match status" value="1"/>
</dbReference>
<evidence type="ECO:0000256" key="6">
    <source>
        <dbReference type="ARBA" id="ARBA00022771"/>
    </source>
</evidence>
<dbReference type="GO" id="GO:0008270">
    <property type="term" value="F:zinc ion binding"/>
    <property type="evidence" value="ECO:0007669"/>
    <property type="project" value="UniProtKB-KW"/>
</dbReference>
<dbReference type="SUPFAM" id="SSF57667">
    <property type="entry name" value="beta-beta-alpha zinc fingers"/>
    <property type="match status" value="4"/>
</dbReference>
<feature type="domain" description="C2H2-type" evidence="13">
    <location>
        <begin position="48"/>
        <end position="77"/>
    </location>
</feature>
<evidence type="ECO:0000256" key="2">
    <source>
        <dbReference type="ARBA" id="ARBA00004642"/>
    </source>
</evidence>
<keyword evidence="5" id="KW-0677">Repeat</keyword>
<gene>
    <name evidence="14" type="ORF">ACEWY4_002586</name>
</gene>
<reference evidence="14 15" key="1">
    <citation type="submission" date="2024-09" db="EMBL/GenBank/DDBJ databases">
        <title>A chromosome-level genome assembly of Gray's grenadier anchovy, Coilia grayii.</title>
        <authorList>
            <person name="Fu Z."/>
        </authorList>
    </citation>
    <scope>NUCLEOTIDE SEQUENCE [LARGE SCALE GENOMIC DNA]</scope>
    <source>
        <strain evidence="14">G4</strain>
        <tissue evidence="14">Muscle</tissue>
    </source>
</reference>
<name>A0ABD1KNR7_9TELE</name>
<organism evidence="14 15">
    <name type="scientific">Coilia grayii</name>
    <name type="common">Gray's grenadier anchovy</name>
    <dbReference type="NCBI Taxonomy" id="363190"/>
    <lineage>
        <taxon>Eukaryota</taxon>
        <taxon>Metazoa</taxon>
        <taxon>Chordata</taxon>
        <taxon>Craniata</taxon>
        <taxon>Vertebrata</taxon>
        <taxon>Euteleostomi</taxon>
        <taxon>Actinopterygii</taxon>
        <taxon>Neopterygii</taxon>
        <taxon>Teleostei</taxon>
        <taxon>Clupei</taxon>
        <taxon>Clupeiformes</taxon>
        <taxon>Clupeoidei</taxon>
        <taxon>Engraulidae</taxon>
        <taxon>Coilinae</taxon>
        <taxon>Coilia</taxon>
    </lineage>
</organism>
<evidence type="ECO:0000256" key="1">
    <source>
        <dbReference type="ARBA" id="ARBA00004604"/>
    </source>
</evidence>
<dbReference type="InterPro" id="IPR013087">
    <property type="entry name" value="Znf_C2H2_type"/>
</dbReference>
<evidence type="ECO:0000313" key="15">
    <source>
        <dbReference type="Proteomes" id="UP001591681"/>
    </source>
</evidence>
<dbReference type="Pfam" id="PF22110">
    <property type="entry name" value="TFIIIA_zf-C2H2"/>
    <property type="match status" value="1"/>
</dbReference>
<dbReference type="GO" id="GO:0005654">
    <property type="term" value="C:nucleoplasm"/>
    <property type="evidence" value="ECO:0007669"/>
    <property type="project" value="UniProtKB-SubCell"/>
</dbReference>
<feature type="domain" description="C2H2-type" evidence="13">
    <location>
        <begin position="194"/>
        <end position="221"/>
    </location>
</feature>
<dbReference type="InterPro" id="IPR054599">
    <property type="entry name" value="TFIIIA_Zfn-C2H2"/>
</dbReference>
<feature type="region of interest" description="Disordered" evidence="12">
    <location>
        <begin position="362"/>
        <end position="383"/>
    </location>
</feature>
<comment type="caution">
    <text evidence="14">The sequence shown here is derived from an EMBL/GenBank/DDBJ whole genome shotgun (WGS) entry which is preliminary data.</text>
</comment>
<evidence type="ECO:0000313" key="14">
    <source>
        <dbReference type="EMBL" id="KAL2100825.1"/>
    </source>
</evidence>
<evidence type="ECO:0000256" key="5">
    <source>
        <dbReference type="ARBA" id="ARBA00022737"/>
    </source>
</evidence>
<sequence>MDGARGVHVEPVPRVQLFNCMQADCGATFSRQWRLKEHETTHTGARPVQCKVAGCGRSFSRNSHLKRHALQHAGVKKFKCHVASCGKIFLFSDKLRRHLRYTHSQKDKHFKCIFTGCTKFFRKRRALKLHFNSHGLSSFKCSKDRCLMKFDSHIARKAHEKTHTGYTCSKEGCEVVQKTWGKMLRHMASHQAVFTCTSCKKQFKKRESLRRHKRTHALKKPVLLCPLKSCQAYFSTTFNLQHHINKEHLQLLRFRCSFHGCDRSFAMRESLARHLYRHDPDAARLKGQHRRAKKTWKKRLDRQKQHTLVEDNLRSLFALRMRLSRRTKLEANLSGLFNERKVPHHVEPEANLRQLFSLKPPKQVASVPTTTATTAAAADGKKA</sequence>
<proteinExistence type="predicted"/>
<evidence type="ECO:0000256" key="8">
    <source>
        <dbReference type="ARBA" id="ARBA00022843"/>
    </source>
</evidence>
<evidence type="ECO:0000256" key="12">
    <source>
        <dbReference type="SAM" id="MobiDB-lite"/>
    </source>
</evidence>
<keyword evidence="8" id="KW-0832">Ubl conjugation</keyword>
<keyword evidence="7" id="KW-0862">Zinc</keyword>
<dbReference type="PROSITE" id="PS00028">
    <property type="entry name" value="ZINC_FINGER_C2H2_1"/>
    <property type="match status" value="6"/>
</dbReference>
<dbReference type="PROSITE" id="PS50157">
    <property type="entry name" value="ZINC_FINGER_C2H2_2"/>
    <property type="match status" value="7"/>
</dbReference>
<dbReference type="GO" id="GO:0003723">
    <property type="term" value="F:RNA binding"/>
    <property type="evidence" value="ECO:0007669"/>
    <property type="project" value="UniProtKB-KW"/>
</dbReference>
<dbReference type="AlphaFoldDB" id="A0ABD1KNR7"/>
<evidence type="ECO:0000256" key="9">
    <source>
        <dbReference type="ARBA" id="ARBA00022884"/>
    </source>
</evidence>
<feature type="compositionally biased region" description="Low complexity" evidence="12">
    <location>
        <begin position="369"/>
        <end position="383"/>
    </location>
</feature>